<gene>
    <name evidence="12" type="primary">kup</name>
    <name evidence="15" type="ORF">ACFQGU_01170</name>
</gene>
<feature type="transmembrane region" description="Helical" evidence="12">
    <location>
        <begin position="246"/>
        <end position="268"/>
    </location>
</feature>
<evidence type="ECO:0000256" key="9">
    <source>
        <dbReference type="ARBA" id="ARBA00022989"/>
    </source>
</evidence>
<keyword evidence="11 12" id="KW-0472">Membrane</keyword>
<dbReference type="Pfam" id="PF02705">
    <property type="entry name" value="K_trans"/>
    <property type="match status" value="1"/>
</dbReference>
<keyword evidence="9 12" id="KW-1133">Transmembrane helix</keyword>
<dbReference type="InterPro" id="IPR053952">
    <property type="entry name" value="K_trans_C"/>
</dbReference>
<feature type="transmembrane region" description="Helical" evidence="12">
    <location>
        <begin position="424"/>
        <end position="444"/>
    </location>
</feature>
<dbReference type="PANTHER" id="PTHR30540">
    <property type="entry name" value="OSMOTIC STRESS POTASSIUM TRANSPORTER"/>
    <property type="match status" value="1"/>
</dbReference>
<dbReference type="RefSeq" id="WP_386763515.1">
    <property type="nucleotide sequence ID" value="NZ_JBHSTI010000002.1"/>
</dbReference>
<dbReference type="EMBL" id="JBHSTI010000002">
    <property type="protein sequence ID" value="MFC6236470.1"/>
    <property type="molecule type" value="Genomic_DNA"/>
</dbReference>
<evidence type="ECO:0000256" key="10">
    <source>
        <dbReference type="ARBA" id="ARBA00023065"/>
    </source>
</evidence>
<evidence type="ECO:0000256" key="4">
    <source>
        <dbReference type="ARBA" id="ARBA00022475"/>
    </source>
</evidence>
<comment type="caution">
    <text evidence="15">The sequence shown here is derived from an EMBL/GenBank/DDBJ whole genome shotgun (WGS) entry which is preliminary data.</text>
</comment>
<comment type="subcellular location">
    <subcellularLocation>
        <location evidence="12">Cell membrane</location>
        <topology evidence="12">Multi-pass membrane protein</topology>
    </subcellularLocation>
    <subcellularLocation>
        <location evidence="1">Membrane</location>
        <topology evidence="1">Multi-pass membrane protein</topology>
    </subcellularLocation>
</comment>
<feature type="transmembrane region" description="Helical" evidence="12">
    <location>
        <begin position="365"/>
        <end position="386"/>
    </location>
</feature>
<evidence type="ECO:0000259" key="13">
    <source>
        <dbReference type="Pfam" id="PF02705"/>
    </source>
</evidence>
<dbReference type="Pfam" id="PF22776">
    <property type="entry name" value="K_trans_C"/>
    <property type="match status" value="1"/>
</dbReference>
<sequence length="618" mass="66056">MTRAQGRTGTLALTLGATGVVFGDIGTSPLYAFKESFATSGRDLDDVFGLVSLIFWALMIVVTIKYLLIVMRADNHGEGGILSLLALMPRRIRESSTGRERLLFLLVLVGTALLFGDGVLTPAISVLSATEGLELVRPGLGAYAVEIAVVILVLLFSVQSRGTHRIGQFFGPVMVLWFLVIAALGVFRLAARPDALLALSPSYAFGYIASHGWVSLAVASSVILAVTGAEALYADMGHFGRRPIRLSWALLVGPALVLCYLGQAALVLENPEMAENPFFGLAPDGGTLPLVILATAATVVASQALITGVFSLARQGIQLGVLPRLSIKHTHADHEGQIYVPFVNVTVGALCIAVVVAFQSSSALAHAYVLVIAGTMFITTIAFHAVASRTWGWPGYRLWPFTTLFLVVDFTFLVGTLSNLLRGGWVPVAFGAVVMLVMIGWSNGYRALNNYMARTAVHWPSIAEELKHGSITRVPGVGVYLASPAEDVPAALSSQIKVLHAMPAEVLVVTVRTVSIPVADGPPEIIDVMKGVRRIVIPVGYMETPDIPAALRSSVLGKVESVATYYLSERKFAGTDAGSVPEHREKFFAFLHRNSQAPSQFFGLPSDRVIAIGTRIDL</sequence>
<evidence type="ECO:0000313" key="16">
    <source>
        <dbReference type="Proteomes" id="UP001596138"/>
    </source>
</evidence>
<keyword evidence="5 12" id="KW-0633">Potassium transport</keyword>
<dbReference type="PANTHER" id="PTHR30540:SF79">
    <property type="entry name" value="LOW AFFINITY POTASSIUM TRANSPORT SYSTEM PROTEIN KUP"/>
    <property type="match status" value="1"/>
</dbReference>
<evidence type="ECO:0000256" key="2">
    <source>
        <dbReference type="ARBA" id="ARBA00007019"/>
    </source>
</evidence>
<dbReference type="InterPro" id="IPR003855">
    <property type="entry name" value="K+_transporter"/>
</dbReference>
<dbReference type="Proteomes" id="UP001596138">
    <property type="component" value="Unassembled WGS sequence"/>
</dbReference>
<feature type="transmembrane region" description="Helical" evidence="12">
    <location>
        <begin position="102"/>
        <end position="120"/>
    </location>
</feature>
<feature type="transmembrane region" description="Helical" evidence="12">
    <location>
        <begin position="288"/>
        <end position="317"/>
    </location>
</feature>
<accession>A0ABW1SX82</accession>
<keyword evidence="16" id="KW-1185">Reference proteome</keyword>
<evidence type="ECO:0000256" key="11">
    <source>
        <dbReference type="ARBA" id="ARBA00023136"/>
    </source>
</evidence>
<dbReference type="InterPro" id="IPR023051">
    <property type="entry name" value="Kup"/>
</dbReference>
<evidence type="ECO:0000256" key="1">
    <source>
        <dbReference type="ARBA" id="ARBA00004141"/>
    </source>
</evidence>
<evidence type="ECO:0000256" key="6">
    <source>
        <dbReference type="ARBA" id="ARBA00022692"/>
    </source>
</evidence>
<name>A0ABW1SX82_9ACTN</name>
<keyword evidence="10 12" id="KW-0406">Ion transport</keyword>
<feature type="domain" description="K+ potassium transporter C-terminal" evidence="14">
    <location>
        <begin position="475"/>
        <end position="617"/>
    </location>
</feature>
<keyword evidence="3 12" id="KW-0813">Transport</keyword>
<organism evidence="15 16">
    <name type="scientific">Longivirga aurantiaca</name>
    <dbReference type="NCBI Taxonomy" id="1837743"/>
    <lineage>
        <taxon>Bacteria</taxon>
        <taxon>Bacillati</taxon>
        <taxon>Actinomycetota</taxon>
        <taxon>Actinomycetes</taxon>
        <taxon>Sporichthyales</taxon>
        <taxon>Sporichthyaceae</taxon>
        <taxon>Longivirga</taxon>
    </lineage>
</organism>
<comment type="catalytic activity">
    <reaction evidence="12">
        <text>K(+)(in) + H(+)(in) = K(+)(out) + H(+)(out)</text>
        <dbReference type="Rhea" id="RHEA:28490"/>
        <dbReference type="ChEBI" id="CHEBI:15378"/>
        <dbReference type="ChEBI" id="CHEBI:29103"/>
    </reaction>
</comment>
<feature type="transmembrane region" description="Helical" evidence="12">
    <location>
        <begin position="398"/>
        <end position="418"/>
    </location>
</feature>
<dbReference type="InterPro" id="IPR053951">
    <property type="entry name" value="K_trans_N"/>
</dbReference>
<feature type="transmembrane region" description="Helical" evidence="12">
    <location>
        <begin position="211"/>
        <end position="234"/>
    </location>
</feature>
<protein>
    <recommendedName>
        <fullName evidence="12">Probable potassium transport system protein Kup</fullName>
    </recommendedName>
</protein>
<evidence type="ECO:0000313" key="15">
    <source>
        <dbReference type="EMBL" id="MFC6236470.1"/>
    </source>
</evidence>
<reference evidence="16" key="1">
    <citation type="journal article" date="2019" name="Int. J. Syst. Evol. Microbiol.">
        <title>The Global Catalogue of Microorganisms (GCM) 10K type strain sequencing project: providing services to taxonomists for standard genome sequencing and annotation.</title>
        <authorList>
            <consortium name="The Broad Institute Genomics Platform"/>
            <consortium name="The Broad Institute Genome Sequencing Center for Infectious Disease"/>
            <person name="Wu L."/>
            <person name="Ma J."/>
        </authorList>
    </citation>
    <scope>NUCLEOTIDE SEQUENCE [LARGE SCALE GENOMIC DNA]</scope>
    <source>
        <strain evidence="16">CGMCC 4.7317</strain>
    </source>
</reference>
<keyword evidence="7 12" id="KW-0769">Symport</keyword>
<feature type="transmembrane region" description="Helical" evidence="12">
    <location>
        <begin position="47"/>
        <end position="68"/>
    </location>
</feature>
<feature type="domain" description="K+ potassium transporter integral membrane" evidence="13">
    <location>
        <begin position="14"/>
        <end position="459"/>
    </location>
</feature>
<evidence type="ECO:0000256" key="7">
    <source>
        <dbReference type="ARBA" id="ARBA00022847"/>
    </source>
</evidence>
<keyword evidence="6 12" id="KW-0812">Transmembrane</keyword>
<feature type="transmembrane region" description="Helical" evidence="12">
    <location>
        <begin position="140"/>
        <end position="158"/>
    </location>
</feature>
<dbReference type="HAMAP" id="MF_01522">
    <property type="entry name" value="Kup"/>
    <property type="match status" value="1"/>
</dbReference>
<comment type="similarity">
    <text evidence="2 12">Belongs to the HAK/KUP transporter (TC 2.A.72) family.</text>
</comment>
<evidence type="ECO:0000256" key="3">
    <source>
        <dbReference type="ARBA" id="ARBA00022448"/>
    </source>
</evidence>
<keyword evidence="4 12" id="KW-1003">Cell membrane</keyword>
<keyword evidence="8 12" id="KW-0630">Potassium</keyword>
<evidence type="ECO:0000256" key="5">
    <source>
        <dbReference type="ARBA" id="ARBA00022538"/>
    </source>
</evidence>
<evidence type="ECO:0000259" key="14">
    <source>
        <dbReference type="Pfam" id="PF22776"/>
    </source>
</evidence>
<comment type="function">
    <text evidence="12">Transport of potassium into the cell. Likely operates as a K(+):H(+) symporter.</text>
</comment>
<feature type="transmembrane region" description="Helical" evidence="12">
    <location>
        <begin position="170"/>
        <end position="191"/>
    </location>
</feature>
<evidence type="ECO:0000256" key="12">
    <source>
        <dbReference type="HAMAP-Rule" id="MF_01522"/>
    </source>
</evidence>
<proteinExistence type="inferred from homology"/>
<evidence type="ECO:0000256" key="8">
    <source>
        <dbReference type="ARBA" id="ARBA00022958"/>
    </source>
</evidence>
<feature type="transmembrane region" description="Helical" evidence="12">
    <location>
        <begin position="338"/>
        <end position="359"/>
    </location>
</feature>